<keyword evidence="3" id="KW-1185">Reference proteome</keyword>
<dbReference type="OrthoDB" id="529205at2759"/>
<gene>
    <name evidence="2" type="ORF">C2E21_2891</name>
</gene>
<proteinExistence type="predicted"/>
<evidence type="ECO:0000256" key="1">
    <source>
        <dbReference type="SAM" id="MobiDB-lite"/>
    </source>
</evidence>
<dbReference type="EMBL" id="LHPG02000005">
    <property type="protein sequence ID" value="PRW58544.1"/>
    <property type="molecule type" value="Genomic_DNA"/>
</dbReference>
<name>A0A2P6TWV4_CHLSO</name>
<accession>A0A2P6TWV4</accession>
<reference evidence="2 3" key="1">
    <citation type="journal article" date="2018" name="Plant J.">
        <title>Genome sequences of Chlorella sorokiniana UTEX 1602 and Micractinium conductrix SAG 241.80: implications to maltose excretion by a green alga.</title>
        <authorList>
            <person name="Arriola M.B."/>
            <person name="Velmurugan N."/>
            <person name="Zhang Y."/>
            <person name="Plunkett M.H."/>
            <person name="Hondzo H."/>
            <person name="Barney B.M."/>
        </authorList>
    </citation>
    <scope>NUCLEOTIDE SEQUENCE [LARGE SCALE GENOMIC DNA]</scope>
    <source>
        <strain evidence="3">UTEX 1602</strain>
    </source>
</reference>
<dbReference type="Proteomes" id="UP000239899">
    <property type="component" value="Unassembled WGS sequence"/>
</dbReference>
<sequence>MLQRLSTLSGGLRAVGGPRGALPALARQVRMYGFGSHVSDNGQTISHIKQVPGWSERLASDSEAVVKAEHECPDCPVEEMQQQTIETLKAEEEAEATAFGGNAPPSGALGNA</sequence>
<evidence type="ECO:0000313" key="3">
    <source>
        <dbReference type="Proteomes" id="UP000239899"/>
    </source>
</evidence>
<comment type="caution">
    <text evidence="2">The sequence shown here is derived from an EMBL/GenBank/DDBJ whole genome shotgun (WGS) entry which is preliminary data.</text>
</comment>
<dbReference type="AlphaFoldDB" id="A0A2P6TWV4"/>
<organism evidence="2 3">
    <name type="scientific">Chlorella sorokiniana</name>
    <name type="common">Freshwater green alga</name>
    <dbReference type="NCBI Taxonomy" id="3076"/>
    <lineage>
        <taxon>Eukaryota</taxon>
        <taxon>Viridiplantae</taxon>
        <taxon>Chlorophyta</taxon>
        <taxon>core chlorophytes</taxon>
        <taxon>Trebouxiophyceae</taxon>
        <taxon>Chlorellales</taxon>
        <taxon>Chlorellaceae</taxon>
        <taxon>Chlorella clade</taxon>
        <taxon>Chlorella</taxon>
    </lineage>
</organism>
<evidence type="ECO:0000313" key="2">
    <source>
        <dbReference type="EMBL" id="PRW58544.1"/>
    </source>
</evidence>
<feature type="region of interest" description="Disordered" evidence="1">
    <location>
        <begin position="87"/>
        <end position="112"/>
    </location>
</feature>
<protein>
    <submittedName>
        <fullName evidence="2">Uncharacterized protein</fullName>
    </submittedName>
</protein>